<dbReference type="EMBL" id="BK032724">
    <property type="protein sequence ID" value="DAF56929.1"/>
    <property type="molecule type" value="Genomic_DNA"/>
</dbReference>
<proteinExistence type="predicted"/>
<evidence type="ECO:0000313" key="1">
    <source>
        <dbReference type="EMBL" id="DAF56929.1"/>
    </source>
</evidence>
<protein>
    <submittedName>
        <fullName evidence="1">Uncharacterized protein</fullName>
    </submittedName>
</protein>
<name>A0A8S5T0Y7_9CAUD</name>
<organism evidence="1">
    <name type="scientific">Siphoviridae sp. ctiJm4</name>
    <dbReference type="NCBI Taxonomy" id="2827916"/>
    <lineage>
        <taxon>Viruses</taxon>
        <taxon>Duplodnaviria</taxon>
        <taxon>Heunggongvirae</taxon>
        <taxon>Uroviricota</taxon>
        <taxon>Caudoviricetes</taxon>
    </lineage>
</organism>
<sequence>MTDNVSGNLVETIKAIGNDIRLLSTTIVGVGRPDKPDTTNGKIKGTEPNGSVYESMDGAGVGAWQWQKRDDKWVVTVGDTGLITLKTQNLKAGAHIKLQRVNNIVFCFMGGLSWGLFGYLGKKEKGYIPRQTGRIDIVGQGYIPVGFRAVSSLSYSFYDDDTGRSVANLYIGGQKDSNFMRITPFHENPKIRGNDAIPDVGANNLRTPAIIWITDEKWIETR</sequence>
<reference evidence="1" key="1">
    <citation type="journal article" date="2021" name="Proc. Natl. Acad. Sci. U.S.A.">
        <title>A Catalog of Tens of Thousands of Viruses from Human Metagenomes Reveals Hidden Associations with Chronic Diseases.</title>
        <authorList>
            <person name="Tisza M.J."/>
            <person name="Buck C.B."/>
        </authorList>
    </citation>
    <scope>NUCLEOTIDE SEQUENCE</scope>
    <source>
        <strain evidence="1">CtiJm4</strain>
    </source>
</reference>
<accession>A0A8S5T0Y7</accession>